<evidence type="ECO:0000256" key="2">
    <source>
        <dbReference type="ARBA" id="ARBA00022898"/>
    </source>
</evidence>
<dbReference type="PANTHER" id="PTHR46577">
    <property type="entry name" value="HTH-TYPE TRANSCRIPTIONAL REGULATORY PROTEIN GABR"/>
    <property type="match status" value="1"/>
</dbReference>
<dbReference type="GO" id="GO:0008483">
    <property type="term" value="F:transaminase activity"/>
    <property type="evidence" value="ECO:0007669"/>
    <property type="project" value="UniProtKB-KW"/>
</dbReference>
<dbReference type="STRING" id="1770053.SAMN05216551_11395"/>
<evidence type="ECO:0000256" key="3">
    <source>
        <dbReference type="ARBA" id="ARBA00023015"/>
    </source>
</evidence>
<keyword evidence="4 7" id="KW-0238">DNA-binding</keyword>
<evidence type="ECO:0000313" key="8">
    <source>
        <dbReference type="Proteomes" id="UP000243719"/>
    </source>
</evidence>
<keyword evidence="5" id="KW-0804">Transcription</keyword>
<dbReference type="InterPro" id="IPR036388">
    <property type="entry name" value="WH-like_DNA-bd_sf"/>
</dbReference>
<protein>
    <submittedName>
        <fullName evidence="7">DNA-binding transcriptional regulator, MocR family, contains an aminotransferase domain</fullName>
    </submittedName>
</protein>
<keyword evidence="3" id="KW-0805">Transcription regulation</keyword>
<evidence type="ECO:0000313" key="7">
    <source>
        <dbReference type="EMBL" id="SDV50775.1"/>
    </source>
</evidence>
<dbReference type="Gene3D" id="3.90.1150.10">
    <property type="entry name" value="Aspartate Aminotransferase, domain 1"/>
    <property type="match status" value="1"/>
</dbReference>
<dbReference type="InterPro" id="IPR004839">
    <property type="entry name" value="Aminotransferase_I/II_large"/>
</dbReference>
<name>A0A1H2PUC7_9BURK</name>
<dbReference type="RefSeq" id="WP_091912021.1">
    <property type="nucleotide sequence ID" value="NZ_FNLO01000013.1"/>
</dbReference>
<keyword evidence="7" id="KW-0808">Transferase</keyword>
<evidence type="ECO:0000259" key="6">
    <source>
        <dbReference type="PROSITE" id="PS50949"/>
    </source>
</evidence>
<evidence type="ECO:0000256" key="4">
    <source>
        <dbReference type="ARBA" id="ARBA00023125"/>
    </source>
</evidence>
<comment type="similarity">
    <text evidence="1">In the C-terminal section; belongs to the class-I pyridoxal-phosphate-dependent aminotransferase family.</text>
</comment>
<accession>A0A1H2PUC7</accession>
<dbReference type="SUPFAM" id="SSF53383">
    <property type="entry name" value="PLP-dependent transferases"/>
    <property type="match status" value="1"/>
</dbReference>
<gene>
    <name evidence="7" type="ORF">SAMN05216551_11395</name>
</gene>
<sequence length="449" mass="48797">MPSSSVVRLVEHYVSAIEQGDLSPGALLPTHRALAARHRVAVATASKVYARLKSLGFVIGETGRGTFVRDRPRLGEWDRHDEARASHHSIDLSFTHPPVPQQAALLRKMLCELASSGDLAALMHQQPTGGRTHERQIVADFLARARRIQTDAEHILLTSGTQAGLDAVARALRDSRRAVAVDALTYPGFKMVAESYGLALSPVPVRQGGTDLAALDAICRRNRIAAIYTMPTVHNPLGWVLDTAHREGLVSIARRYDCLLIEDAAHAYLAGVGKRVPPPLVALAPERTVYLSSLSKSLASGLRFGYLIAPSAWRRALKSALRASHWSLSSVVSAMATRWLDHGTVERIEASIRRDAARRQSLAREILAGMDVVAHRNSLFLWLALPEGVRMDRAAAALGERGIAVSKGEAYATTRHAPHALRLSIGSPTLAQLDTALRRVRDTIEGLPI</sequence>
<dbReference type="Gene3D" id="3.40.640.10">
    <property type="entry name" value="Type I PLP-dependent aspartate aminotransferase-like (Major domain)"/>
    <property type="match status" value="1"/>
</dbReference>
<dbReference type="GO" id="GO:0003677">
    <property type="term" value="F:DNA binding"/>
    <property type="evidence" value="ECO:0007669"/>
    <property type="project" value="UniProtKB-KW"/>
</dbReference>
<dbReference type="Proteomes" id="UP000243719">
    <property type="component" value="Unassembled WGS sequence"/>
</dbReference>
<dbReference type="CDD" id="cd00609">
    <property type="entry name" value="AAT_like"/>
    <property type="match status" value="1"/>
</dbReference>
<dbReference type="Gene3D" id="1.10.10.10">
    <property type="entry name" value="Winged helix-like DNA-binding domain superfamily/Winged helix DNA-binding domain"/>
    <property type="match status" value="1"/>
</dbReference>
<proteinExistence type="inferred from homology"/>
<dbReference type="PANTHER" id="PTHR46577:SF1">
    <property type="entry name" value="HTH-TYPE TRANSCRIPTIONAL REGULATORY PROTEIN GABR"/>
    <property type="match status" value="1"/>
</dbReference>
<reference evidence="8" key="1">
    <citation type="submission" date="2016-09" db="EMBL/GenBank/DDBJ databases">
        <authorList>
            <person name="Varghese N."/>
            <person name="Submissions S."/>
        </authorList>
    </citation>
    <scope>NUCLEOTIDE SEQUENCE [LARGE SCALE GENOMIC DNA]</scope>
    <source>
        <strain evidence="8">JS23</strain>
    </source>
</reference>
<keyword evidence="7" id="KW-0032">Aminotransferase</keyword>
<dbReference type="OrthoDB" id="9804020at2"/>
<dbReference type="GO" id="GO:0003700">
    <property type="term" value="F:DNA-binding transcription factor activity"/>
    <property type="evidence" value="ECO:0007669"/>
    <property type="project" value="InterPro"/>
</dbReference>
<evidence type="ECO:0000256" key="5">
    <source>
        <dbReference type="ARBA" id="ARBA00023163"/>
    </source>
</evidence>
<dbReference type="InterPro" id="IPR015422">
    <property type="entry name" value="PyrdxlP-dep_Trfase_small"/>
</dbReference>
<keyword evidence="8" id="KW-1185">Reference proteome</keyword>
<dbReference type="GO" id="GO:0030170">
    <property type="term" value="F:pyridoxal phosphate binding"/>
    <property type="evidence" value="ECO:0007669"/>
    <property type="project" value="InterPro"/>
</dbReference>
<dbReference type="SUPFAM" id="SSF46785">
    <property type="entry name" value="Winged helix' DNA-binding domain"/>
    <property type="match status" value="1"/>
</dbReference>
<dbReference type="Pfam" id="PF00392">
    <property type="entry name" value="GntR"/>
    <property type="match status" value="1"/>
</dbReference>
<dbReference type="InterPro" id="IPR051446">
    <property type="entry name" value="HTH_trans_reg/aminotransferase"/>
</dbReference>
<dbReference type="InterPro" id="IPR000524">
    <property type="entry name" value="Tscrpt_reg_HTH_GntR"/>
</dbReference>
<dbReference type="InterPro" id="IPR015421">
    <property type="entry name" value="PyrdxlP-dep_Trfase_major"/>
</dbReference>
<dbReference type="EMBL" id="FNLO01000013">
    <property type="protein sequence ID" value="SDV50775.1"/>
    <property type="molecule type" value="Genomic_DNA"/>
</dbReference>
<feature type="domain" description="HTH gntR-type" evidence="6">
    <location>
        <begin position="3"/>
        <end position="71"/>
    </location>
</feature>
<evidence type="ECO:0000256" key="1">
    <source>
        <dbReference type="ARBA" id="ARBA00005384"/>
    </source>
</evidence>
<dbReference type="InterPro" id="IPR036390">
    <property type="entry name" value="WH_DNA-bd_sf"/>
</dbReference>
<organism evidence="7 8">
    <name type="scientific">Chitinasiproducens palmae</name>
    <dbReference type="NCBI Taxonomy" id="1770053"/>
    <lineage>
        <taxon>Bacteria</taxon>
        <taxon>Pseudomonadati</taxon>
        <taxon>Pseudomonadota</taxon>
        <taxon>Betaproteobacteria</taxon>
        <taxon>Burkholderiales</taxon>
        <taxon>Burkholderiaceae</taxon>
        <taxon>Chitinasiproducens</taxon>
    </lineage>
</organism>
<dbReference type="Pfam" id="PF00155">
    <property type="entry name" value="Aminotran_1_2"/>
    <property type="match status" value="1"/>
</dbReference>
<dbReference type="CDD" id="cd07377">
    <property type="entry name" value="WHTH_GntR"/>
    <property type="match status" value="1"/>
</dbReference>
<dbReference type="AlphaFoldDB" id="A0A1H2PUC7"/>
<keyword evidence="2" id="KW-0663">Pyridoxal phosphate</keyword>
<dbReference type="SMART" id="SM00345">
    <property type="entry name" value="HTH_GNTR"/>
    <property type="match status" value="1"/>
</dbReference>
<dbReference type="PROSITE" id="PS50949">
    <property type="entry name" value="HTH_GNTR"/>
    <property type="match status" value="1"/>
</dbReference>
<dbReference type="InterPro" id="IPR015424">
    <property type="entry name" value="PyrdxlP-dep_Trfase"/>
</dbReference>